<dbReference type="InterPro" id="IPR011990">
    <property type="entry name" value="TPR-like_helical_dom_sf"/>
</dbReference>
<evidence type="ECO:0000256" key="5">
    <source>
        <dbReference type="ARBA" id="ARBA00023237"/>
    </source>
</evidence>
<dbReference type="Gene3D" id="1.25.40.900">
    <property type="match status" value="1"/>
</dbReference>
<dbReference type="AlphaFoldDB" id="A0A6B9ZMM9"/>
<protein>
    <submittedName>
        <fullName evidence="8">RagB/SusD family nutrient uptake outer membrane protein</fullName>
    </submittedName>
</protein>
<evidence type="ECO:0000313" key="9">
    <source>
        <dbReference type="Proteomes" id="UP000476411"/>
    </source>
</evidence>
<keyword evidence="5" id="KW-0998">Cell outer membrane</keyword>
<dbReference type="Gene3D" id="2.20.20.130">
    <property type="match status" value="1"/>
</dbReference>
<dbReference type="RefSeq" id="WP_162333542.1">
    <property type="nucleotide sequence ID" value="NZ_CP048113.1"/>
</dbReference>
<dbReference type="EMBL" id="CP048113">
    <property type="protein sequence ID" value="QHS61883.1"/>
    <property type="molecule type" value="Genomic_DNA"/>
</dbReference>
<evidence type="ECO:0000256" key="1">
    <source>
        <dbReference type="ARBA" id="ARBA00004442"/>
    </source>
</evidence>
<dbReference type="Gene3D" id="1.25.40.390">
    <property type="match status" value="1"/>
</dbReference>
<keyword evidence="4" id="KW-0472">Membrane</keyword>
<dbReference type="Pfam" id="PF14322">
    <property type="entry name" value="SusD-like_3"/>
    <property type="match status" value="1"/>
</dbReference>
<keyword evidence="9" id="KW-1185">Reference proteome</keyword>
<comment type="subcellular location">
    <subcellularLocation>
        <location evidence="1">Cell outer membrane</location>
    </subcellularLocation>
</comment>
<evidence type="ECO:0000259" key="6">
    <source>
        <dbReference type="Pfam" id="PF07980"/>
    </source>
</evidence>
<feature type="domain" description="SusD-like N-terminal" evidence="7">
    <location>
        <begin position="37"/>
        <end position="232"/>
    </location>
</feature>
<dbReference type="GO" id="GO:0009279">
    <property type="term" value="C:cell outer membrane"/>
    <property type="evidence" value="ECO:0007669"/>
    <property type="project" value="UniProtKB-SubCell"/>
</dbReference>
<evidence type="ECO:0000256" key="2">
    <source>
        <dbReference type="ARBA" id="ARBA00006275"/>
    </source>
</evidence>
<evidence type="ECO:0000313" key="8">
    <source>
        <dbReference type="EMBL" id="QHS61883.1"/>
    </source>
</evidence>
<dbReference type="Pfam" id="PF07980">
    <property type="entry name" value="SusD_RagB"/>
    <property type="match status" value="1"/>
</dbReference>
<evidence type="ECO:0000259" key="7">
    <source>
        <dbReference type="Pfam" id="PF14322"/>
    </source>
</evidence>
<evidence type="ECO:0000256" key="3">
    <source>
        <dbReference type="ARBA" id="ARBA00022729"/>
    </source>
</evidence>
<dbReference type="SUPFAM" id="SSF48452">
    <property type="entry name" value="TPR-like"/>
    <property type="match status" value="1"/>
</dbReference>
<dbReference type="InterPro" id="IPR033985">
    <property type="entry name" value="SusD-like_N"/>
</dbReference>
<keyword evidence="3" id="KW-0732">Signal</keyword>
<name>A0A6B9ZMM9_9BACT</name>
<reference evidence="8 9" key="1">
    <citation type="submission" date="2020-01" db="EMBL/GenBank/DDBJ databases">
        <title>Complete genome sequence of Chitinophaga sp. H33E-04 isolated from quinoa roots.</title>
        <authorList>
            <person name="Weon H.-Y."/>
            <person name="Lee S.A."/>
        </authorList>
    </citation>
    <scope>NUCLEOTIDE SEQUENCE [LARGE SCALE GENOMIC DNA]</scope>
    <source>
        <strain evidence="8 9">H33E-04</strain>
    </source>
</reference>
<proteinExistence type="inferred from homology"/>
<organism evidence="8 9">
    <name type="scientific">Chitinophaga agri</name>
    <dbReference type="NCBI Taxonomy" id="2703787"/>
    <lineage>
        <taxon>Bacteria</taxon>
        <taxon>Pseudomonadati</taxon>
        <taxon>Bacteroidota</taxon>
        <taxon>Chitinophagia</taxon>
        <taxon>Chitinophagales</taxon>
        <taxon>Chitinophagaceae</taxon>
        <taxon>Chitinophaga</taxon>
    </lineage>
</organism>
<gene>
    <name evidence="8" type="ORF">GWR21_20435</name>
</gene>
<accession>A0A6B9ZMM9</accession>
<dbReference type="PROSITE" id="PS51257">
    <property type="entry name" value="PROKAR_LIPOPROTEIN"/>
    <property type="match status" value="1"/>
</dbReference>
<dbReference type="KEGG" id="chih:GWR21_20435"/>
<dbReference type="Proteomes" id="UP000476411">
    <property type="component" value="Chromosome"/>
</dbReference>
<evidence type="ECO:0000256" key="4">
    <source>
        <dbReference type="ARBA" id="ARBA00023136"/>
    </source>
</evidence>
<sequence length="473" mass="53366">MSVCKCGWYAILMAVFFFSCKKSFLEVTDKTVLLKQAYVKDLTSTQDYLNGIYINLVSDYAYGTKLPYAEIIADNMKPVNGGRYLMTEYMWTQQANSTSGKSNSNELWRKLYRIIRDCSFVSECADKYKNENESSARSIKGQALGIRALMHFVLVNTFAQSYNFTNDGSHPGIPYITTSDLESKETRQTVAEVYQGIEDDLKSAISLLSQSDIKTEVFNYQAAKGLLARAYLFSGEFSSAKEMATQVLSSVPLLIEGYPEKLYTREETEALFRLPPIVSEEDNYYGIFTGYYASPKWEMAYWATDDIAKILQESADDKRANWVSRSPDGWVITKFPTGATGLFPVVEGDHYQVLLRSSEMCLIASESCAHLGQLDSARIYLQKIRSRANPSVSPMPIDQGKPALLDSIYKERRKELAFDGLRMFDLLRWKQGVNRSDANSDMAKSLSYPNNKAIAPIPQQEVELSGFSQNPGY</sequence>
<feature type="domain" description="RagB/SusD" evidence="6">
    <location>
        <begin position="322"/>
        <end position="473"/>
    </location>
</feature>
<comment type="similarity">
    <text evidence="2">Belongs to the SusD family.</text>
</comment>
<dbReference type="InterPro" id="IPR012944">
    <property type="entry name" value="SusD_RagB_dom"/>
</dbReference>